<feature type="domain" description="UspA" evidence="3">
    <location>
        <begin position="9"/>
        <end position="144"/>
    </location>
</feature>
<evidence type="ECO:0000259" key="3">
    <source>
        <dbReference type="Pfam" id="PF00582"/>
    </source>
</evidence>
<dbReference type="PRINTS" id="PR01438">
    <property type="entry name" value="UNVRSLSTRESS"/>
</dbReference>
<evidence type="ECO:0000256" key="1">
    <source>
        <dbReference type="ARBA" id="ARBA00008791"/>
    </source>
</evidence>
<feature type="region of interest" description="Disordered" evidence="2">
    <location>
        <begin position="289"/>
        <end position="312"/>
    </location>
</feature>
<reference evidence="5" key="1">
    <citation type="submission" date="2016-10" db="EMBL/GenBank/DDBJ databases">
        <authorList>
            <person name="Varghese N."/>
            <person name="Submissions S."/>
        </authorList>
    </citation>
    <scope>NUCLEOTIDE SEQUENCE [LARGE SCALE GENOMIC DNA]</scope>
    <source>
        <strain evidence="5">DSM 44498</strain>
    </source>
</reference>
<dbReference type="InterPro" id="IPR006015">
    <property type="entry name" value="Universal_stress_UspA"/>
</dbReference>
<evidence type="ECO:0000256" key="2">
    <source>
        <dbReference type="SAM" id="MobiDB-lite"/>
    </source>
</evidence>
<dbReference type="AlphaFoldDB" id="A0A1H4IAV8"/>
<dbReference type="Gene3D" id="3.40.50.620">
    <property type="entry name" value="HUPs"/>
    <property type="match status" value="2"/>
</dbReference>
<accession>A0A1H4IAV8</accession>
<protein>
    <submittedName>
        <fullName evidence="4">Nucleotide-binding universal stress protein, UspA family</fullName>
    </submittedName>
</protein>
<dbReference type="Pfam" id="PF00582">
    <property type="entry name" value="Usp"/>
    <property type="match status" value="2"/>
</dbReference>
<dbReference type="EMBL" id="FNSV01000002">
    <property type="protein sequence ID" value="SEB31070.1"/>
    <property type="molecule type" value="Genomic_DNA"/>
</dbReference>
<organism evidence="4 5">
    <name type="scientific">Rhodococcus koreensis</name>
    <dbReference type="NCBI Taxonomy" id="99653"/>
    <lineage>
        <taxon>Bacteria</taxon>
        <taxon>Bacillati</taxon>
        <taxon>Actinomycetota</taxon>
        <taxon>Actinomycetes</taxon>
        <taxon>Mycobacteriales</taxon>
        <taxon>Nocardiaceae</taxon>
        <taxon>Rhodococcus</taxon>
    </lineage>
</organism>
<dbReference type="SUPFAM" id="SSF52402">
    <property type="entry name" value="Adenine nucleotide alpha hydrolases-like"/>
    <property type="match status" value="2"/>
</dbReference>
<sequence length="312" mass="32393">MTGHGTGGRQIVAGVDGSAVAEAAARWAAAVAAQWNVPLRLVHVLPQAPVFYGVPAPVRDIEAHRVLGDAALARAADIIRGEQPAAAIECTTMTGPTPADVLLDVASSASMVAIGSSCAGPVEGYLNATALRLAHHAECPVTVWRQATGPAVPDRWPVIVGVDGSEISIAAVRWACSFAESFAVPVVAVHTWTGVAPQGDSHRHEYPVEAAESVLLAESVAGCRTEYPDVTIEQVTERGTPADALLARCRQAQLLVVGSHGRGALGRALLGSTSQDMLHRAPCPVTICRPDTIPAPPHTDAPSVPTDSRRTP</sequence>
<evidence type="ECO:0000313" key="5">
    <source>
        <dbReference type="Proteomes" id="UP000183561"/>
    </source>
</evidence>
<dbReference type="PANTHER" id="PTHR46268">
    <property type="entry name" value="STRESS RESPONSE PROTEIN NHAX"/>
    <property type="match status" value="1"/>
</dbReference>
<keyword evidence="5" id="KW-1185">Reference proteome</keyword>
<dbReference type="RefSeq" id="WP_072946276.1">
    <property type="nucleotide sequence ID" value="NZ_CP070609.1"/>
</dbReference>
<feature type="domain" description="UspA" evidence="3">
    <location>
        <begin position="158"/>
        <end position="289"/>
    </location>
</feature>
<name>A0A1H4IAV8_9NOCA</name>
<evidence type="ECO:0000313" key="4">
    <source>
        <dbReference type="EMBL" id="SEB31070.1"/>
    </source>
</evidence>
<dbReference type="Proteomes" id="UP000183561">
    <property type="component" value="Unassembled WGS sequence"/>
</dbReference>
<gene>
    <name evidence="4" type="ORF">SAMN04490239_0280</name>
</gene>
<dbReference type="PANTHER" id="PTHR46268:SF6">
    <property type="entry name" value="UNIVERSAL STRESS PROTEIN UP12"/>
    <property type="match status" value="1"/>
</dbReference>
<proteinExistence type="inferred from homology"/>
<comment type="similarity">
    <text evidence="1">Belongs to the universal stress protein A family.</text>
</comment>
<dbReference type="InterPro" id="IPR006016">
    <property type="entry name" value="UspA"/>
</dbReference>
<dbReference type="InterPro" id="IPR014729">
    <property type="entry name" value="Rossmann-like_a/b/a_fold"/>
</dbReference>